<gene>
    <name evidence="2" type="ORF">LAESUDRAFT_747230</name>
</gene>
<sequence length="203" mass="21919">MATARIKGKSGQRKPPPVRDGNGVGNVPMKGDISPPDPSKMRQDRVRAQPIVNKGSSILQTPRISERRELARGGAHHRGIFASPCKLGTFRRPSSLSCKVAPRPSAAEQRTGHTTVLHLRFDLPSLQEGLPHMCSAPRLTAAGSGRARGPRQLPRGDHGDLRMRPRPPRGTGDGAKRLQGLPVMPAARTNNQGIVLVRELSTE</sequence>
<name>A0A165HD38_9APHY</name>
<evidence type="ECO:0000313" key="3">
    <source>
        <dbReference type="Proteomes" id="UP000076871"/>
    </source>
</evidence>
<feature type="compositionally biased region" description="Basic residues" evidence="1">
    <location>
        <begin position="1"/>
        <end position="12"/>
    </location>
</feature>
<feature type="compositionally biased region" description="Basic and acidic residues" evidence="1">
    <location>
        <begin position="154"/>
        <end position="163"/>
    </location>
</feature>
<feature type="region of interest" description="Disordered" evidence="1">
    <location>
        <begin position="1"/>
        <end position="49"/>
    </location>
</feature>
<keyword evidence="3" id="KW-1185">Reference proteome</keyword>
<organism evidence="2 3">
    <name type="scientific">Laetiporus sulphureus 93-53</name>
    <dbReference type="NCBI Taxonomy" id="1314785"/>
    <lineage>
        <taxon>Eukaryota</taxon>
        <taxon>Fungi</taxon>
        <taxon>Dikarya</taxon>
        <taxon>Basidiomycota</taxon>
        <taxon>Agaricomycotina</taxon>
        <taxon>Agaricomycetes</taxon>
        <taxon>Polyporales</taxon>
        <taxon>Laetiporus</taxon>
    </lineage>
</organism>
<evidence type="ECO:0000256" key="1">
    <source>
        <dbReference type="SAM" id="MobiDB-lite"/>
    </source>
</evidence>
<dbReference type="EMBL" id="KV427607">
    <property type="protein sequence ID" value="KZT11574.1"/>
    <property type="molecule type" value="Genomic_DNA"/>
</dbReference>
<dbReference type="Proteomes" id="UP000076871">
    <property type="component" value="Unassembled WGS sequence"/>
</dbReference>
<protein>
    <submittedName>
        <fullName evidence="2">Uncharacterized protein</fullName>
    </submittedName>
</protein>
<proteinExistence type="predicted"/>
<feature type="region of interest" description="Disordered" evidence="1">
    <location>
        <begin position="138"/>
        <end position="179"/>
    </location>
</feature>
<dbReference type="GeneID" id="63828489"/>
<accession>A0A165HD38</accession>
<dbReference type="AlphaFoldDB" id="A0A165HD38"/>
<evidence type="ECO:0000313" key="2">
    <source>
        <dbReference type="EMBL" id="KZT11574.1"/>
    </source>
</evidence>
<dbReference type="InParanoid" id="A0A165HD38"/>
<dbReference type="RefSeq" id="XP_040769314.1">
    <property type="nucleotide sequence ID" value="XM_040911461.1"/>
</dbReference>
<reference evidence="2 3" key="1">
    <citation type="journal article" date="2016" name="Mol. Biol. Evol.">
        <title>Comparative Genomics of Early-Diverging Mushroom-Forming Fungi Provides Insights into the Origins of Lignocellulose Decay Capabilities.</title>
        <authorList>
            <person name="Nagy L.G."/>
            <person name="Riley R."/>
            <person name="Tritt A."/>
            <person name="Adam C."/>
            <person name="Daum C."/>
            <person name="Floudas D."/>
            <person name="Sun H."/>
            <person name="Yadav J.S."/>
            <person name="Pangilinan J."/>
            <person name="Larsson K.H."/>
            <person name="Matsuura K."/>
            <person name="Barry K."/>
            <person name="Labutti K."/>
            <person name="Kuo R."/>
            <person name="Ohm R.A."/>
            <person name="Bhattacharya S.S."/>
            <person name="Shirouzu T."/>
            <person name="Yoshinaga Y."/>
            <person name="Martin F.M."/>
            <person name="Grigoriev I.V."/>
            <person name="Hibbett D.S."/>
        </authorList>
    </citation>
    <scope>NUCLEOTIDE SEQUENCE [LARGE SCALE GENOMIC DNA]</scope>
    <source>
        <strain evidence="2 3">93-53</strain>
    </source>
</reference>